<feature type="domain" description="Nucleoside phosphorylase" evidence="1">
    <location>
        <begin position="606"/>
        <end position="914"/>
    </location>
</feature>
<evidence type="ECO:0008006" key="5">
    <source>
        <dbReference type="Google" id="ProtNLM"/>
    </source>
</evidence>
<dbReference type="InterPro" id="IPR053137">
    <property type="entry name" value="NLR-like"/>
</dbReference>
<evidence type="ECO:0000313" key="3">
    <source>
        <dbReference type="EMBL" id="KAK5054262.1"/>
    </source>
</evidence>
<protein>
    <recommendedName>
        <fullName evidence="5">Nucleoside phosphorylase domain-containing protein</fullName>
    </recommendedName>
</protein>
<name>A0ABR0J308_9EURO</name>
<dbReference type="Pfam" id="PF01048">
    <property type="entry name" value="PNP_UDP_1"/>
    <property type="match status" value="1"/>
</dbReference>
<evidence type="ECO:0000259" key="2">
    <source>
        <dbReference type="Pfam" id="PF24476"/>
    </source>
</evidence>
<dbReference type="SUPFAM" id="SSF53167">
    <property type="entry name" value="Purine and uridine phosphorylases"/>
    <property type="match status" value="1"/>
</dbReference>
<dbReference type="InterPro" id="IPR035994">
    <property type="entry name" value="Nucleoside_phosphorylase_sf"/>
</dbReference>
<dbReference type="PANTHER" id="PTHR46082:SF6">
    <property type="entry name" value="AAA+ ATPASE DOMAIN-CONTAINING PROTEIN-RELATED"/>
    <property type="match status" value="1"/>
</dbReference>
<dbReference type="InterPro" id="IPR056002">
    <property type="entry name" value="DUF7580"/>
</dbReference>
<dbReference type="Proteomes" id="UP001345691">
    <property type="component" value="Unassembled WGS sequence"/>
</dbReference>
<gene>
    <name evidence="3" type="ORF">LTR69_008877</name>
</gene>
<dbReference type="Pfam" id="PF24476">
    <property type="entry name" value="DUF7580"/>
    <property type="match status" value="1"/>
</dbReference>
<evidence type="ECO:0000313" key="4">
    <source>
        <dbReference type="Proteomes" id="UP001345691"/>
    </source>
</evidence>
<comment type="caution">
    <text evidence="3">The sequence shown here is derived from an EMBL/GenBank/DDBJ whole genome shotgun (WGS) entry which is preliminary data.</text>
</comment>
<keyword evidence="4" id="KW-1185">Reference proteome</keyword>
<dbReference type="PANTHER" id="PTHR46082">
    <property type="entry name" value="ATP/GTP-BINDING PROTEIN-RELATED"/>
    <property type="match status" value="1"/>
</dbReference>
<dbReference type="EMBL" id="JAVRRF010000023">
    <property type="protein sequence ID" value="KAK5054262.1"/>
    <property type="molecule type" value="Genomic_DNA"/>
</dbReference>
<dbReference type="InterPro" id="IPR000845">
    <property type="entry name" value="Nucleoside_phosphorylase_d"/>
</dbReference>
<evidence type="ECO:0000259" key="1">
    <source>
        <dbReference type="Pfam" id="PF01048"/>
    </source>
</evidence>
<reference evidence="3 4" key="1">
    <citation type="submission" date="2023-08" db="EMBL/GenBank/DDBJ databases">
        <title>Black Yeasts Isolated from many extreme environments.</title>
        <authorList>
            <person name="Coleine C."/>
            <person name="Stajich J.E."/>
            <person name="Selbmann L."/>
        </authorList>
    </citation>
    <scope>NUCLEOTIDE SEQUENCE [LARGE SCALE GENOMIC DNA]</scope>
    <source>
        <strain evidence="3 4">CCFEE 6328</strain>
    </source>
</reference>
<organism evidence="3 4">
    <name type="scientific">Exophiala sideris</name>
    <dbReference type="NCBI Taxonomy" id="1016849"/>
    <lineage>
        <taxon>Eukaryota</taxon>
        <taxon>Fungi</taxon>
        <taxon>Dikarya</taxon>
        <taxon>Ascomycota</taxon>
        <taxon>Pezizomycotina</taxon>
        <taxon>Eurotiomycetes</taxon>
        <taxon>Chaetothyriomycetidae</taxon>
        <taxon>Chaetothyriales</taxon>
        <taxon>Herpotrichiellaceae</taxon>
        <taxon>Exophiala</taxon>
    </lineage>
</organism>
<sequence length="942" mass="105275">MADTALDDLELFELAPDALDAIADVATLIGVEKLDRNFGILGGELAALSEYLESSSGLTWDKRSRRKIRKLLRDLERVCTVRARSNLVTAHTDSAMQWHQNDRIQEFTFLTHLSQASHLQPRSKDTVEQGLLAYADEGGLADLIRLVKDFAGRFIKTMPGQTFINVAVTSNVVPHVEYPSRVSQQLYQTLLKHSRCECAAEIDHTASPVERKTHFSSRLGLKPSREVKDERICFDTAFSPITLPSSILSRVEWQYVQFQVPRETLGTKRARFSNKALDSVDQQTGPYVETRLCDQVKSASGSIICLRVHEGRLLLENCLPPAAQVLAAQSLSLSDALRTRHLSNRMKVILAYIIARSVWEFYDSDWMSKPWTAQDIHFMQETLDGECDEPLLFVNRPFLSVQWNDIKDDASESSSRAGLIHRYPRILELGLMMIEIGSGRRAADHFPSSEANINSDWLFARGFLSKVTPWDDFEYNRYWDAARSCVNSQVFFQATPRGNQGRVSHDIEGRRRMILEEVVLPLENLLTGTGWADDLERVGPMKSLSLGPTQSRRIQLLMVQALWLQKLENYQILLLSLFPLEAALEGLPIPANATPIRPPSSLGFEVAIICALETEANAVISSLGTVWENDVDGYDQALGDSIAYTIGRIEKHNVVVVHMPSTGKVSAASVARGLRSTFQRIRLALVVGICGGVPHNPHTKRDIFLGDVVISRSLIQYDYGRQYLTRFEPKGSNEGGLGKLPIEIQSILAKLNTDHHRPRLEARANNFLSDLQQEYAEATYPGADTDRSFASSTLHVHRKAGVCHVCSWETDPQFCLDAMKSTCEDLGCEQGGSVRHRGSSENHEVSKQFPPSIYIGRMCSSDTVMKSAKDRDDIAREHDVIAFEMEGAGVWDSIASLVIKGVCDYADSHKKKNWQKYAAFTAAAAAKAFLGEWKSQSQYVAT</sequence>
<proteinExistence type="predicted"/>
<feature type="domain" description="DUF7580" evidence="2">
    <location>
        <begin position="184"/>
        <end position="526"/>
    </location>
</feature>
<accession>A0ABR0J308</accession>
<dbReference type="Gene3D" id="3.40.50.1580">
    <property type="entry name" value="Nucleoside phosphorylase domain"/>
    <property type="match status" value="1"/>
</dbReference>